<feature type="compositionally biased region" description="Polar residues" evidence="1">
    <location>
        <begin position="112"/>
        <end position="125"/>
    </location>
</feature>
<feature type="compositionally biased region" description="Polar residues" evidence="1">
    <location>
        <begin position="908"/>
        <end position="919"/>
    </location>
</feature>
<feature type="compositionally biased region" description="Basic and acidic residues" evidence="1">
    <location>
        <begin position="238"/>
        <end position="249"/>
    </location>
</feature>
<dbReference type="RefSeq" id="XP_040655236.1">
    <property type="nucleotide sequence ID" value="XM_040805132.1"/>
</dbReference>
<feature type="compositionally biased region" description="Polar residues" evidence="1">
    <location>
        <begin position="662"/>
        <end position="679"/>
    </location>
</feature>
<feature type="compositionally biased region" description="Polar residues" evidence="1">
    <location>
        <begin position="321"/>
        <end position="331"/>
    </location>
</feature>
<dbReference type="Proteomes" id="UP000076580">
    <property type="component" value="Chromosome 03"/>
</dbReference>
<comment type="caution">
    <text evidence="2">The sequence shown here is derived from an EMBL/GenBank/DDBJ whole genome shotgun (WGS) entry which is preliminary data.</text>
</comment>
<feature type="compositionally biased region" description="Low complexity" evidence="1">
    <location>
        <begin position="997"/>
        <end position="1013"/>
    </location>
</feature>
<dbReference type="AlphaFoldDB" id="A0A151GFM3"/>
<feature type="region of interest" description="Disordered" evidence="1">
    <location>
        <begin position="428"/>
        <end position="453"/>
    </location>
</feature>
<protein>
    <submittedName>
        <fullName evidence="2">Uncharacterized protein</fullName>
    </submittedName>
</protein>
<feature type="region of interest" description="Disordered" evidence="1">
    <location>
        <begin position="908"/>
        <end position="936"/>
    </location>
</feature>
<keyword evidence="3" id="KW-1185">Reference proteome</keyword>
<feature type="compositionally biased region" description="Pro residues" evidence="1">
    <location>
        <begin position="55"/>
        <end position="64"/>
    </location>
</feature>
<feature type="region of interest" description="Disordered" evidence="1">
    <location>
        <begin position="220"/>
        <end position="373"/>
    </location>
</feature>
<feature type="region of interest" description="Disordered" evidence="1">
    <location>
        <begin position="732"/>
        <end position="756"/>
    </location>
</feature>
<feature type="compositionally biased region" description="Polar residues" evidence="1">
    <location>
        <begin position="545"/>
        <end position="560"/>
    </location>
</feature>
<dbReference type="GeneID" id="63720492"/>
<feature type="compositionally biased region" description="Low complexity" evidence="1">
    <location>
        <begin position="28"/>
        <end position="54"/>
    </location>
</feature>
<feature type="region of interest" description="Disordered" evidence="1">
    <location>
        <begin position="952"/>
        <end position="977"/>
    </location>
</feature>
<feature type="compositionally biased region" description="Basic and acidic residues" evidence="1">
    <location>
        <begin position="646"/>
        <end position="661"/>
    </location>
</feature>
<accession>A0A151GFM3</accession>
<evidence type="ECO:0000313" key="3">
    <source>
        <dbReference type="Proteomes" id="UP000076580"/>
    </source>
</evidence>
<feature type="region of interest" description="Disordered" evidence="1">
    <location>
        <begin position="996"/>
        <end position="1090"/>
    </location>
</feature>
<dbReference type="EMBL" id="LAYC01000003">
    <property type="protein sequence ID" value="KYK55884.1"/>
    <property type="molecule type" value="Genomic_DNA"/>
</dbReference>
<feature type="compositionally biased region" description="Basic residues" evidence="1">
    <location>
        <begin position="1"/>
        <end position="11"/>
    </location>
</feature>
<feature type="region of interest" description="Disordered" evidence="1">
    <location>
        <begin position="635"/>
        <end position="682"/>
    </location>
</feature>
<proteinExistence type="predicted"/>
<feature type="compositionally biased region" description="Low complexity" evidence="1">
    <location>
        <begin position="303"/>
        <end position="319"/>
    </location>
</feature>
<feature type="compositionally biased region" description="Polar residues" evidence="1">
    <location>
        <begin position="266"/>
        <end position="282"/>
    </location>
</feature>
<reference evidence="2 3" key="1">
    <citation type="journal article" date="2016" name="Sci. Rep.">
        <title>Insights into Adaptations to a Near-Obligate Nematode Endoparasitic Lifestyle from the Finished Genome of Drechmeria coniospora.</title>
        <authorList>
            <person name="Zhang L."/>
            <person name="Zhou Z."/>
            <person name="Guo Q."/>
            <person name="Fokkens L."/>
            <person name="Miskei M."/>
            <person name="Pocsi I."/>
            <person name="Zhang W."/>
            <person name="Chen M."/>
            <person name="Wang L."/>
            <person name="Sun Y."/>
            <person name="Donzelli B.G."/>
            <person name="Gibson D.M."/>
            <person name="Nelson D.R."/>
            <person name="Luo J.G."/>
            <person name="Rep M."/>
            <person name="Liu H."/>
            <person name="Yang S."/>
            <person name="Wang J."/>
            <person name="Krasnoff S.B."/>
            <person name="Xu Y."/>
            <person name="Molnar I."/>
            <person name="Lin M."/>
        </authorList>
    </citation>
    <scope>NUCLEOTIDE SEQUENCE [LARGE SCALE GENOMIC DNA]</scope>
    <source>
        <strain evidence="2 3">ARSEF 6962</strain>
    </source>
</reference>
<organism evidence="2 3">
    <name type="scientific">Drechmeria coniospora</name>
    <name type="common">Nematophagous fungus</name>
    <name type="synonym">Meria coniospora</name>
    <dbReference type="NCBI Taxonomy" id="98403"/>
    <lineage>
        <taxon>Eukaryota</taxon>
        <taxon>Fungi</taxon>
        <taxon>Dikarya</taxon>
        <taxon>Ascomycota</taxon>
        <taxon>Pezizomycotina</taxon>
        <taxon>Sordariomycetes</taxon>
        <taxon>Hypocreomycetidae</taxon>
        <taxon>Hypocreales</taxon>
        <taxon>Ophiocordycipitaceae</taxon>
        <taxon>Drechmeria</taxon>
    </lineage>
</organism>
<sequence length="1111" mass="117297">MLSHLRFHRRGSSNPVTPSTDRHQLFVPSSSHDPPAAADSTSPSDARPASSGPSARPPVLPPIPRVTSADAADMRQDWPWSTGMDADSRSQRSQSDGNWGFVGGAALRKHSQQSGTGSDTLNLLSDGQPGHQCSEPVLPAPAAPPHVKAETRPATHVEQRDCTSSGLGRRPAAMRVSTDVPAIPPSSGAADLSKGKKGLPFLKNPMSTLLMRRRNNQNAPDLRLLPTVGHAEQPSYDPRIKGTRVHDFSAPRPKQTASGPAGLAVRSSSQTDVMPSNTNRPTAQPCGTIDSPMPSGGRDPPNSSSAAGASYSESTSAGSQLIHQPPSSSPEISKDTCVEQMLAADDGRQGPPVPPKDDVTIVSKTSSSASPAATLEAALSRQTGSLRTLSRFEFPALPKHMKSTSSRFSFDMVGAAKQEKILEERHRQRELKKKTTSAGNAGASGFDDSDGDDYDYDAMMDDDGLEERIPGVNADLEADAEEDELDSEDDQEGFSGFVFERSDPASSLTCPDSTAILFTPSDAAGGAIGCAVTENGASLTKHPSRSQAKTWSQDCSPTNQDGARLRFQSPSAAEAAGVERAMPKDELYFDDGMVCFEDEFAEDLAAEYEVGGEPFDESIFDNNDTDEFGRPVPGAFVPTQSLWRGGSDEKAGIRRDSERTSRLSAHSGTSQSTAHTSLSAEAHIDGSAIGKVKIASREDEQVDATEPEETEQDSVAAYQAALAAAAHQAAASGRFRRPRLEEGSSNGLEGEFVRDDADDYGHGYVDMDDAELGDDAIIAEANASALAHDPDGWYGQEFGFYSAPQQTSAHCSNVVDYEYANGGVFGSDVSAGVGRSTSGRMASREPNLTPITEQSEYSNRNSVMGFPPLSSSASMLPSPGLAQLAMMAERGDDQMSLSALLQLRSRPWGSQASLPSSREASPRSDGGELPSSSWGSNGAYAYPGAGGNRGCNGSAFPKTSRDYEGVSVSGSPPLPLAHRTHPLPCSVLAGSTQQPGLLADASPLPSPLASSAPRFPRTGGPPAAKPWDIPPPAASIRSSTDSTRGVGCQAGSMPSLPSGKGHGRQKSSADSVTYLQEEDRGQTRWVMERRRTDETGEVEILERGVVEGGRI</sequence>
<feature type="compositionally biased region" description="Basic and acidic residues" evidence="1">
    <location>
        <begin position="147"/>
        <end position="161"/>
    </location>
</feature>
<dbReference type="STRING" id="98403.A0A151GFM3"/>
<feature type="region of interest" description="Disordered" evidence="1">
    <location>
        <begin position="541"/>
        <end position="560"/>
    </location>
</feature>
<gene>
    <name evidence="2" type="ORF">DCS_07849</name>
</gene>
<evidence type="ECO:0000256" key="1">
    <source>
        <dbReference type="SAM" id="MobiDB-lite"/>
    </source>
</evidence>
<evidence type="ECO:0000313" key="2">
    <source>
        <dbReference type="EMBL" id="KYK55884.1"/>
    </source>
</evidence>
<dbReference type="InParanoid" id="A0A151GFM3"/>
<feature type="compositionally biased region" description="Basic and acidic residues" evidence="1">
    <location>
        <begin position="1077"/>
        <end position="1090"/>
    </location>
</feature>
<name>A0A151GFM3_DRECN</name>
<feature type="region of interest" description="Disordered" evidence="1">
    <location>
        <begin position="1"/>
        <end position="198"/>
    </location>
</feature>